<dbReference type="AlphaFoldDB" id="A0A7G1IGW2"/>
<proteinExistence type="predicted"/>
<evidence type="ECO:0000313" key="3">
    <source>
        <dbReference type="Proteomes" id="UP000516380"/>
    </source>
</evidence>
<evidence type="ECO:0000313" key="2">
    <source>
        <dbReference type="EMBL" id="BCI87798.1"/>
    </source>
</evidence>
<keyword evidence="3" id="KW-1185">Reference proteome</keyword>
<dbReference type="EMBL" id="AP023343">
    <property type="protein sequence ID" value="BCI87798.1"/>
    <property type="molecule type" value="Genomic_DNA"/>
</dbReference>
<feature type="compositionally biased region" description="Polar residues" evidence="1">
    <location>
        <begin position="1"/>
        <end position="13"/>
    </location>
</feature>
<gene>
    <name evidence="2" type="ORF">NIIDMKKI_30040</name>
</gene>
<accession>A0A7G1IGW2</accession>
<sequence length="132" mass="13864">MITTAIESMNPRTALTGRPSGAVIDDGTPKNERNHMLAPSSSSRGADIWAILPGGASAVSLAAMNSRRFDSAVYERRLAAAAANTADAGLAGLVITRDTTCATSSVRARRRSSGSPRWCCRPRVSRLSSCRG</sequence>
<name>A0A7G1IGW2_MYCKA</name>
<dbReference type="Proteomes" id="UP000516380">
    <property type="component" value="Chromosome"/>
</dbReference>
<feature type="region of interest" description="Disordered" evidence="1">
    <location>
        <begin position="1"/>
        <end position="43"/>
    </location>
</feature>
<organism evidence="2 3">
    <name type="scientific">Mycobacterium kansasii</name>
    <dbReference type="NCBI Taxonomy" id="1768"/>
    <lineage>
        <taxon>Bacteria</taxon>
        <taxon>Bacillati</taxon>
        <taxon>Actinomycetota</taxon>
        <taxon>Actinomycetes</taxon>
        <taxon>Mycobacteriales</taxon>
        <taxon>Mycobacteriaceae</taxon>
        <taxon>Mycobacterium</taxon>
    </lineage>
</organism>
<reference evidence="2 3" key="1">
    <citation type="submission" date="2020-07" db="EMBL/GenBank/DDBJ databases">
        <title>Mycobacterium kansasii (former subtype) with zoonotic potential isolated from diseased indoor pet cat, Japan.</title>
        <authorList>
            <person name="Fukano H."/>
            <person name="Terazono T."/>
            <person name="Hoshino Y."/>
        </authorList>
    </citation>
    <scope>NUCLEOTIDE SEQUENCE [LARGE SCALE GENOMIC DNA]</scope>
    <source>
        <strain evidence="2 3">Kuro-I</strain>
    </source>
</reference>
<evidence type="ECO:0000256" key="1">
    <source>
        <dbReference type="SAM" id="MobiDB-lite"/>
    </source>
</evidence>
<protein>
    <submittedName>
        <fullName evidence="2">Uncharacterized protein</fullName>
    </submittedName>
</protein>